<name>A0A7Y0FKS2_9BACT</name>
<keyword evidence="2" id="KW-1185">Reference proteome</keyword>
<dbReference type="Proteomes" id="UP000559626">
    <property type="component" value="Unassembled WGS sequence"/>
</dbReference>
<gene>
    <name evidence="1" type="ORF">HHL22_01425</name>
</gene>
<dbReference type="SUPFAM" id="SSF52833">
    <property type="entry name" value="Thioredoxin-like"/>
    <property type="match status" value="1"/>
</dbReference>
<sequence length="107" mass="11427">MLPPQAAVLLVLLPLVAGGLRQQAWATATKLRTALQHRLGAAIQVLVVEEENDPVVVRSFRAASLPTFVLVRHGIELWRQAGLPEGEAIAEQLLRLAGSPPTPGSLV</sequence>
<dbReference type="AlphaFoldDB" id="A0A7Y0FKS2"/>
<evidence type="ECO:0000313" key="1">
    <source>
        <dbReference type="EMBL" id="NML63855.1"/>
    </source>
</evidence>
<dbReference type="EMBL" id="JABBGH010000001">
    <property type="protein sequence ID" value="NML63855.1"/>
    <property type="molecule type" value="Genomic_DNA"/>
</dbReference>
<reference evidence="1 2" key="1">
    <citation type="submission" date="2020-04" db="EMBL/GenBank/DDBJ databases">
        <title>Hymenobacter polaris sp. nov., isolated from Arctic soil.</title>
        <authorList>
            <person name="Dahal R.H."/>
        </authorList>
    </citation>
    <scope>NUCLEOTIDE SEQUENCE [LARGE SCALE GENOMIC DNA]</scope>
    <source>
        <strain evidence="1 2">RP-2-7</strain>
    </source>
</reference>
<protein>
    <submittedName>
        <fullName evidence="1">Thioredoxin</fullName>
    </submittedName>
</protein>
<comment type="caution">
    <text evidence="1">The sequence shown here is derived from an EMBL/GenBank/DDBJ whole genome shotgun (WGS) entry which is preliminary data.</text>
</comment>
<dbReference type="InterPro" id="IPR036249">
    <property type="entry name" value="Thioredoxin-like_sf"/>
</dbReference>
<dbReference type="RefSeq" id="WP_169529188.1">
    <property type="nucleotide sequence ID" value="NZ_JABBGH010000001.1"/>
</dbReference>
<accession>A0A7Y0FKS2</accession>
<evidence type="ECO:0000313" key="2">
    <source>
        <dbReference type="Proteomes" id="UP000559626"/>
    </source>
</evidence>
<proteinExistence type="predicted"/>
<organism evidence="1 2">
    <name type="scientific">Hymenobacter polaris</name>
    <dbReference type="NCBI Taxonomy" id="2682546"/>
    <lineage>
        <taxon>Bacteria</taxon>
        <taxon>Pseudomonadati</taxon>
        <taxon>Bacteroidota</taxon>
        <taxon>Cytophagia</taxon>
        <taxon>Cytophagales</taxon>
        <taxon>Hymenobacteraceae</taxon>
        <taxon>Hymenobacter</taxon>
    </lineage>
</organism>